<name>A0A8S3ADL0_9BILA</name>
<evidence type="ECO:0000256" key="3">
    <source>
        <dbReference type="ARBA" id="ARBA00022842"/>
    </source>
</evidence>
<evidence type="ECO:0000259" key="7">
    <source>
        <dbReference type="PROSITE" id="PS50137"/>
    </source>
</evidence>
<evidence type="ECO:0000256" key="2">
    <source>
        <dbReference type="ARBA" id="ARBA00022801"/>
    </source>
</evidence>
<comment type="caution">
    <text evidence="9">The sequence shown here is derived from an EMBL/GenBank/DDBJ whole genome shotgun (WGS) entry which is preliminary data.</text>
</comment>
<keyword evidence="2" id="KW-0378">Hydrolase</keyword>
<dbReference type="GO" id="GO:0006309">
    <property type="term" value="P:apoptotic DNA fragmentation"/>
    <property type="evidence" value="ECO:0007669"/>
    <property type="project" value="TreeGrafter"/>
</dbReference>
<feature type="domain" description="RNase III" evidence="8">
    <location>
        <begin position="1"/>
        <end position="151"/>
    </location>
</feature>
<dbReference type="SUPFAM" id="SSF69065">
    <property type="entry name" value="RNase III domain-like"/>
    <property type="match status" value="1"/>
</dbReference>
<dbReference type="AlphaFoldDB" id="A0A8S3ADL0"/>
<dbReference type="PROSITE" id="PS50142">
    <property type="entry name" value="RNASE_3_2"/>
    <property type="match status" value="1"/>
</dbReference>
<evidence type="ECO:0000256" key="4">
    <source>
        <dbReference type="ARBA" id="ARBA00022884"/>
    </source>
</evidence>
<dbReference type="GO" id="GO:0004530">
    <property type="term" value="F:deoxyribonuclease I activity"/>
    <property type="evidence" value="ECO:0007669"/>
    <property type="project" value="TreeGrafter"/>
</dbReference>
<dbReference type="GO" id="GO:0004525">
    <property type="term" value="F:ribonuclease III activity"/>
    <property type="evidence" value="ECO:0007669"/>
    <property type="project" value="InterPro"/>
</dbReference>
<organism evidence="9 10">
    <name type="scientific">Rotaria magnacalcarata</name>
    <dbReference type="NCBI Taxonomy" id="392030"/>
    <lineage>
        <taxon>Eukaryota</taxon>
        <taxon>Metazoa</taxon>
        <taxon>Spiralia</taxon>
        <taxon>Gnathifera</taxon>
        <taxon>Rotifera</taxon>
        <taxon>Eurotatoria</taxon>
        <taxon>Bdelloidea</taxon>
        <taxon>Philodinida</taxon>
        <taxon>Philodinidae</taxon>
        <taxon>Rotaria</taxon>
    </lineage>
</organism>
<dbReference type="GO" id="GO:0005634">
    <property type="term" value="C:nucleus"/>
    <property type="evidence" value="ECO:0007669"/>
    <property type="project" value="TreeGrafter"/>
</dbReference>
<dbReference type="Proteomes" id="UP000681720">
    <property type="component" value="Unassembled WGS sequence"/>
</dbReference>
<dbReference type="PROSITE" id="PS50137">
    <property type="entry name" value="DS_RBD"/>
    <property type="match status" value="1"/>
</dbReference>
<accession>A0A8S3ADL0</accession>
<dbReference type="Gene3D" id="3.30.160.20">
    <property type="match status" value="1"/>
</dbReference>
<dbReference type="GO" id="GO:0070578">
    <property type="term" value="C:RISC-loading complex"/>
    <property type="evidence" value="ECO:0007669"/>
    <property type="project" value="TreeGrafter"/>
</dbReference>
<evidence type="ECO:0000259" key="8">
    <source>
        <dbReference type="PROSITE" id="PS50142"/>
    </source>
</evidence>
<proteinExistence type="predicted"/>
<keyword evidence="4 5" id="KW-0694">RNA-binding</keyword>
<gene>
    <name evidence="9" type="ORF">GIL414_LOCUS43531</name>
</gene>
<sequence length="243" mass="28163">HPKRHSPGELTDLRSALVNNNIFAYIAVKYDFHKYFRCHSNELFLLIDKFVQAQKDKSTWCGFDECNLGDDDDENDEFFYYDFLTSSASNNKDTYSATMTCAVDDEHLSNSHDEQNDDSINEPDEWEETEVPKCLGDIFESVAGAIFLDSNKSFNTVWKIYYRMLKPFIEKFTTKVPKSPIRELLELEPETVKFEKPERLLDGRIRVTVEIIGKGRFKGVGRNYRIAKNAAAKCALKNLRRLD</sequence>
<dbReference type="FunFam" id="3.30.160.20:FF:000015">
    <property type="entry name" value="endoribonuclease Dicer"/>
    <property type="match status" value="1"/>
</dbReference>
<feature type="domain" description="DRBM" evidence="7">
    <location>
        <begin position="218"/>
        <end position="241"/>
    </location>
</feature>
<feature type="region of interest" description="Disordered" evidence="6">
    <location>
        <begin position="106"/>
        <end position="126"/>
    </location>
</feature>
<dbReference type="Pfam" id="PF20932">
    <property type="entry name" value="Dicer_dsRBD"/>
    <property type="match status" value="1"/>
</dbReference>
<feature type="non-terminal residue" evidence="9">
    <location>
        <position position="1"/>
    </location>
</feature>
<dbReference type="GO" id="GO:0003723">
    <property type="term" value="F:RNA binding"/>
    <property type="evidence" value="ECO:0007669"/>
    <property type="project" value="UniProtKB-UniRule"/>
</dbReference>
<dbReference type="EMBL" id="CAJOBJ010129097">
    <property type="protein sequence ID" value="CAF4713142.1"/>
    <property type="molecule type" value="Genomic_DNA"/>
</dbReference>
<evidence type="ECO:0000313" key="9">
    <source>
        <dbReference type="EMBL" id="CAF4713142.1"/>
    </source>
</evidence>
<dbReference type="PANTHER" id="PTHR14950">
    <property type="entry name" value="DICER-RELATED"/>
    <property type="match status" value="1"/>
</dbReference>
<dbReference type="InterPro" id="IPR014720">
    <property type="entry name" value="dsRBD_dom"/>
</dbReference>
<dbReference type="GO" id="GO:0030422">
    <property type="term" value="P:siRNA processing"/>
    <property type="evidence" value="ECO:0007669"/>
    <property type="project" value="InterPro"/>
</dbReference>
<dbReference type="PANTHER" id="PTHR14950:SF37">
    <property type="entry name" value="ENDORIBONUCLEASE DICER"/>
    <property type="match status" value="1"/>
</dbReference>
<dbReference type="GO" id="GO:0046872">
    <property type="term" value="F:metal ion binding"/>
    <property type="evidence" value="ECO:0007669"/>
    <property type="project" value="UniProtKB-KW"/>
</dbReference>
<dbReference type="GO" id="GO:0005737">
    <property type="term" value="C:cytoplasm"/>
    <property type="evidence" value="ECO:0007669"/>
    <property type="project" value="TreeGrafter"/>
</dbReference>
<dbReference type="SMART" id="SM00358">
    <property type="entry name" value="DSRM"/>
    <property type="match status" value="1"/>
</dbReference>
<evidence type="ECO:0000313" key="10">
    <source>
        <dbReference type="Proteomes" id="UP000681720"/>
    </source>
</evidence>
<dbReference type="InterPro" id="IPR000999">
    <property type="entry name" value="RNase_III_dom"/>
</dbReference>
<reference evidence="9" key="1">
    <citation type="submission" date="2021-02" db="EMBL/GenBank/DDBJ databases">
        <authorList>
            <person name="Nowell W R."/>
        </authorList>
    </citation>
    <scope>NUCLEOTIDE SEQUENCE</scope>
</reference>
<evidence type="ECO:0000256" key="5">
    <source>
        <dbReference type="PROSITE-ProRule" id="PRU00266"/>
    </source>
</evidence>
<evidence type="ECO:0000256" key="1">
    <source>
        <dbReference type="ARBA" id="ARBA00022723"/>
    </source>
</evidence>
<feature type="compositionally biased region" description="Acidic residues" evidence="6">
    <location>
        <begin position="115"/>
        <end position="126"/>
    </location>
</feature>
<dbReference type="CDD" id="cd00593">
    <property type="entry name" value="RIBOc"/>
    <property type="match status" value="1"/>
</dbReference>
<dbReference type="CDD" id="cd10843">
    <property type="entry name" value="DSRM_DICER"/>
    <property type="match status" value="1"/>
</dbReference>
<dbReference type="GO" id="GO:0031054">
    <property type="term" value="P:pre-miRNA processing"/>
    <property type="evidence" value="ECO:0007669"/>
    <property type="project" value="InterPro"/>
</dbReference>
<evidence type="ECO:0008006" key="11">
    <source>
        <dbReference type="Google" id="ProtNLM"/>
    </source>
</evidence>
<keyword evidence="3" id="KW-0460">Magnesium</keyword>
<dbReference type="SMART" id="SM00535">
    <property type="entry name" value="RIBOc"/>
    <property type="match status" value="1"/>
</dbReference>
<dbReference type="InterPro" id="IPR036389">
    <property type="entry name" value="RNase_III_sf"/>
</dbReference>
<dbReference type="Gene3D" id="1.10.1520.10">
    <property type="entry name" value="Ribonuclease III domain"/>
    <property type="match status" value="1"/>
</dbReference>
<dbReference type="SUPFAM" id="SSF54768">
    <property type="entry name" value="dsRNA-binding domain-like"/>
    <property type="match status" value="1"/>
</dbReference>
<evidence type="ECO:0000256" key="6">
    <source>
        <dbReference type="SAM" id="MobiDB-lite"/>
    </source>
</evidence>
<protein>
    <recommendedName>
        <fullName evidence="11">Dicer</fullName>
    </recommendedName>
</protein>
<keyword evidence="1" id="KW-0479">Metal-binding</keyword>
<dbReference type="Pfam" id="PF00636">
    <property type="entry name" value="Ribonuclease_3"/>
    <property type="match status" value="1"/>
</dbReference>
<dbReference type="InterPro" id="IPR044441">
    <property type="entry name" value="DICER_DSRM"/>
</dbReference>